<organism evidence="11 12">
    <name type="scientific">Steinernema glaseri</name>
    <dbReference type="NCBI Taxonomy" id="37863"/>
    <lineage>
        <taxon>Eukaryota</taxon>
        <taxon>Metazoa</taxon>
        <taxon>Ecdysozoa</taxon>
        <taxon>Nematoda</taxon>
        <taxon>Chromadorea</taxon>
        <taxon>Rhabditida</taxon>
        <taxon>Tylenchina</taxon>
        <taxon>Panagrolaimomorpha</taxon>
        <taxon>Strongyloidoidea</taxon>
        <taxon>Steinernematidae</taxon>
        <taxon>Steinernema</taxon>
    </lineage>
</organism>
<keyword evidence="5" id="KW-0808">Transferase</keyword>
<evidence type="ECO:0000256" key="6">
    <source>
        <dbReference type="ARBA" id="ARBA00023242"/>
    </source>
</evidence>
<dbReference type="InterPro" id="IPR016181">
    <property type="entry name" value="Acyl_CoA_acyltransferase"/>
</dbReference>
<keyword evidence="7" id="KW-0012">Acyltransferase</keyword>
<comment type="subcellular location">
    <subcellularLocation>
        <location evidence="1">Nucleus</location>
    </subcellularLocation>
</comment>
<comment type="similarity">
    <text evidence="2">Belongs to the HAT1 family.</text>
</comment>
<dbReference type="GO" id="GO:0042393">
    <property type="term" value="F:histone binding"/>
    <property type="evidence" value="ECO:0007669"/>
    <property type="project" value="InterPro"/>
</dbReference>
<evidence type="ECO:0000259" key="10">
    <source>
        <dbReference type="Pfam" id="PF21183"/>
    </source>
</evidence>
<name>A0A1I8A3M5_9BILA</name>
<evidence type="ECO:0000256" key="4">
    <source>
        <dbReference type="ARBA" id="ARBA00021268"/>
    </source>
</evidence>
<dbReference type="Pfam" id="PF10394">
    <property type="entry name" value="Hat1_N"/>
    <property type="match status" value="1"/>
</dbReference>
<dbReference type="GO" id="GO:0005634">
    <property type="term" value="C:nucleus"/>
    <property type="evidence" value="ECO:0007669"/>
    <property type="project" value="UniProtKB-SubCell"/>
</dbReference>
<dbReference type="Gene3D" id="3.90.360.10">
    <property type="entry name" value="Histone acetyl transferase 1 (HAT1), N-terminal domain"/>
    <property type="match status" value="1"/>
</dbReference>
<evidence type="ECO:0000256" key="1">
    <source>
        <dbReference type="ARBA" id="ARBA00004123"/>
    </source>
</evidence>
<dbReference type="InterPro" id="IPR048776">
    <property type="entry name" value="HAT1_C"/>
</dbReference>
<dbReference type="InterPro" id="IPR013523">
    <property type="entry name" value="Hist_AcTrfase_HAT1_C"/>
</dbReference>
<accession>A0A1I8A3M5</accession>
<evidence type="ECO:0000256" key="2">
    <source>
        <dbReference type="ARBA" id="ARBA00010543"/>
    </source>
</evidence>
<dbReference type="Pfam" id="PF21183">
    <property type="entry name" value="HAT1_C"/>
    <property type="match status" value="1"/>
</dbReference>
<evidence type="ECO:0000256" key="3">
    <source>
        <dbReference type="ARBA" id="ARBA00013184"/>
    </source>
</evidence>
<evidence type="ECO:0000259" key="9">
    <source>
        <dbReference type="Pfam" id="PF10394"/>
    </source>
</evidence>
<dbReference type="WBParaSite" id="L893_g32244.t1">
    <property type="protein sequence ID" value="L893_g32244.t1"/>
    <property type="gene ID" value="L893_g32244"/>
</dbReference>
<reference evidence="12" key="1">
    <citation type="submission" date="2016-11" db="UniProtKB">
        <authorList>
            <consortium name="WormBaseParasite"/>
        </authorList>
    </citation>
    <scope>IDENTIFICATION</scope>
</reference>
<protein>
    <recommendedName>
        <fullName evidence="4">Histone acetyltransferase type B catalytic subunit</fullName>
        <ecNumber evidence="3">2.3.1.48</ecNumber>
    </recommendedName>
</protein>
<evidence type="ECO:0000313" key="12">
    <source>
        <dbReference type="WBParaSite" id="L893_g32244.t1"/>
    </source>
</evidence>
<dbReference type="GO" id="GO:0000781">
    <property type="term" value="C:chromosome, telomeric region"/>
    <property type="evidence" value="ECO:0007669"/>
    <property type="project" value="GOC"/>
</dbReference>
<comment type="catalytic activity">
    <reaction evidence="8">
        <text>L-lysyl-[protein] + acetyl-CoA = N(6)-acetyl-L-lysyl-[protein] + CoA + H(+)</text>
        <dbReference type="Rhea" id="RHEA:45948"/>
        <dbReference type="Rhea" id="RHEA-COMP:9752"/>
        <dbReference type="Rhea" id="RHEA-COMP:10731"/>
        <dbReference type="ChEBI" id="CHEBI:15378"/>
        <dbReference type="ChEBI" id="CHEBI:29969"/>
        <dbReference type="ChEBI" id="CHEBI:57287"/>
        <dbReference type="ChEBI" id="CHEBI:57288"/>
        <dbReference type="ChEBI" id="CHEBI:61930"/>
        <dbReference type="EC" id="2.3.1.48"/>
    </reaction>
</comment>
<dbReference type="InterPro" id="IPR037113">
    <property type="entry name" value="Hat1_N_sf"/>
</dbReference>
<evidence type="ECO:0000256" key="5">
    <source>
        <dbReference type="ARBA" id="ARBA00022679"/>
    </source>
</evidence>
<dbReference type="GO" id="GO:0004402">
    <property type="term" value="F:histone acetyltransferase activity"/>
    <property type="evidence" value="ECO:0007669"/>
    <property type="project" value="InterPro"/>
</dbReference>
<dbReference type="EC" id="2.3.1.48" evidence="3"/>
<feature type="domain" description="Histone acetyl transferase HAT1 N-terminal" evidence="9">
    <location>
        <begin position="73"/>
        <end position="232"/>
    </location>
</feature>
<dbReference type="AlphaFoldDB" id="A0A1I8A3M5"/>
<dbReference type="SUPFAM" id="SSF55729">
    <property type="entry name" value="Acyl-CoA N-acyltransferases (Nat)"/>
    <property type="match status" value="1"/>
</dbReference>
<dbReference type="Gene3D" id="3.40.630.30">
    <property type="match status" value="1"/>
</dbReference>
<dbReference type="GO" id="GO:0031509">
    <property type="term" value="P:subtelomeric heterochromatin formation"/>
    <property type="evidence" value="ECO:0007669"/>
    <property type="project" value="InterPro"/>
</dbReference>
<keyword evidence="6" id="KW-0539">Nucleus</keyword>
<evidence type="ECO:0000256" key="8">
    <source>
        <dbReference type="ARBA" id="ARBA00048017"/>
    </source>
</evidence>
<evidence type="ECO:0000313" key="11">
    <source>
        <dbReference type="Proteomes" id="UP000095287"/>
    </source>
</evidence>
<dbReference type="InterPro" id="IPR019467">
    <property type="entry name" value="Hat1_N"/>
</dbReference>
<dbReference type="PANTHER" id="PTHR12046">
    <property type="entry name" value="HISTONE ACETYLTRANSFERASE TYPE B CATALYTIC SUBUNIT"/>
    <property type="match status" value="1"/>
</dbReference>
<evidence type="ECO:0000256" key="7">
    <source>
        <dbReference type="ARBA" id="ARBA00023315"/>
    </source>
</evidence>
<proteinExistence type="inferred from homology"/>
<dbReference type="Proteomes" id="UP000095287">
    <property type="component" value="Unplaced"/>
</dbReference>
<keyword evidence="11" id="KW-1185">Reference proteome</keyword>
<dbReference type="InterPro" id="IPR017380">
    <property type="entry name" value="Hist_AcTrfase_B-typ_cat-su"/>
</dbReference>
<dbReference type="Gene3D" id="1.10.10.390">
    <property type="match status" value="1"/>
</dbReference>
<sequence length="468" mass="54560">MQLLESKLGFERCRRRRQTSAARRNVLLMWENQRGLGATTTVFYAHNMVGIVEFMGDKPSVSGTGDDSTEYKAAGQEAVHLKFVSDVDSMKTAESYHPEFVHQHFGDSESIFGYKDLKVTLYYSDQSMYIYPEIEYTGTIKEKHPDIEPDDIIIKLKDQLPNWQMDTMATSLEGFKQRLEEQKQFKLPEGQQIGSFRSTNEKLFEVFKVTQCTDTFDHFVTRTQTLALWYIDAADYTDNSDIRFSFYFVYEVVEEPGTKQKIYKVAGYALLCNYHAYLEKIRPRVAQILLLPQHRGAGNGAKFWQVISNDLITQERVIDVTAEDPADSFLYLRDFVDCSNCLKLPEFSVDNLKGGYSTEMKDAARNKLKINPRQSRRVYEILRYMNMDKKNAAEMKDYRIDVKRRLEFPMKRSGRDWKKMNSALGNDELSVVLQGSQDDNKFTMLEEMFKQTVEEYKVTIQRLQTYRL</sequence>
<feature type="domain" description="Histone acetyltransferase type B catalytic subunit C-terminal" evidence="10">
    <location>
        <begin position="333"/>
        <end position="384"/>
    </location>
</feature>